<name>A0A146JXH2_9EUKA</name>
<dbReference type="AlphaFoldDB" id="A0A146JXH2"/>
<protein>
    <submittedName>
        <fullName evidence="2">Uncharacterized protein</fullName>
    </submittedName>
</protein>
<keyword evidence="1" id="KW-0175">Coiled coil</keyword>
<sequence length="397" mass="45687">QALVNQLELAKITLDHIKLDGKKTMLQLKIEMTQPFPISKSTIQFVMVDTETFTKFTQRCGILSLCPIWPEHLINITEPEEYLTQAQYFFSVIIQMCLRSNEVINDPLKIMLTETAEKCIERFDKDILQNTKNIAIAQTYLEGKSGFNQIKSQLQKLTKTQAEVPQEDQLDQKLSQIKYQQQTVQLQIQFFEQQAKSHLLQVEQFNQLAKQHGQEFRGAKTDSLKMFCIIPLVNLNQIQQLTQSANQLSKFVVPVLVQLKLMLKQLSQHVLLLKYQKTDLLKLQSQQTDLQEKLNSTDKYDMKKVVKATDAVTLAQSQLQELEKAIVQQSARNQELETLVELFIKENVSKCFEQVFDLQKAEAALQMKNCEVAKQCLGDLSKIDVGMVDGKWAMQIK</sequence>
<dbReference type="EMBL" id="GDID01007264">
    <property type="protein sequence ID" value="JAP89342.1"/>
    <property type="molecule type" value="Transcribed_RNA"/>
</dbReference>
<evidence type="ECO:0000256" key="1">
    <source>
        <dbReference type="SAM" id="Coils"/>
    </source>
</evidence>
<reference evidence="2" key="1">
    <citation type="submission" date="2015-07" db="EMBL/GenBank/DDBJ databases">
        <title>Adaptation to a free-living lifestyle via gene acquisitions in the diplomonad Trepomonas sp. PC1.</title>
        <authorList>
            <person name="Xu F."/>
            <person name="Jerlstrom-Hultqvist J."/>
            <person name="Kolisko M."/>
            <person name="Simpson A.G.B."/>
            <person name="Roger A.J."/>
            <person name="Svard S.G."/>
            <person name="Andersson J.O."/>
        </authorList>
    </citation>
    <scope>NUCLEOTIDE SEQUENCE</scope>
    <source>
        <strain evidence="2">PC1</strain>
    </source>
</reference>
<feature type="non-terminal residue" evidence="2">
    <location>
        <position position="1"/>
    </location>
</feature>
<gene>
    <name evidence="2" type="ORF">TPC1_31163</name>
</gene>
<evidence type="ECO:0000313" key="2">
    <source>
        <dbReference type="EMBL" id="JAP89342.1"/>
    </source>
</evidence>
<feature type="coiled-coil region" evidence="1">
    <location>
        <begin position="305"/>
        <end position="339"/>
    </location>
</feature>
<accession>A0A146JXH2</accession>
<organism evidence="2">
    <name type="scientific">Trepomonas sp. PC1</name>
    <dbReference type="NCBI Taxonomy" id="1076344"/>
    <lineage>
        <taxon>Eukaryota</taxon>
        <taxon>Metamonada</taxon>
        <taxon>Diplomonadida</taxon>
        <taxon>Hexamitidae</taxon>
        <taxon>Hexamitinae</taxon>
        <taxon>Trepomonas</taxon>
    </lineage>
</organism>
<proteinExistence type="predicted"/>